<dbReference type="CDD" id="cd03411">
    <property type="entry name" value="Ferrochelatase_N"/>
    <property type="match status" value="1"/>
</dbReference>
<dbReference type="HAMAP" id="MF_00323">
    <property type="entry name" value="Ferrochelatase"/>
    <property type="match status" value="1"/>
</dbReference>
<feature type="binding site" evidence="9">
    <location>
        <position position="201"/>
    </location>
    <ligand>
        <name>Fe(2+)</name>
        <dbReference type="ChEBI" id="CHEBI:29033"/>
    </ligand>
</feature>
<dbReference type="GO" id="GO:0046872">
    <property type="term" value="F:metal ion binding"/>
    <property type="evidence" value="ECO:0007669"/>
    <property type="project" value="UniProtKB-KW"/>
</dbReference>
<organism evidence="11 12">
    <name type="scientific">Shewanella pneumatophori</name>
    <dbReference type="NCBI Taxonomy" id="314092"/>
    <lineage>
        <taxon>Bacteria</taxon>
        <taxon>Pseudomonadati</taxon>
        <taxon>Pseudomonadota</taxon>
        <taxon>Gammaproteobacteria</taxon>
        <taxon>Alteromonadales</taxon>
        <taxon>Shewanellaceae</taxon>
        <taxon>Shewanella</taxon>
    </lineage>
</organism>
<dbReference type="SUPFAM" id="SSF53800">
    <property type="entry name" value="Chelatase"/>
    <property type="match status" value="1"/>
</dbReference>
<dbReference type="GO" id="GO:0005737">
    <property type="term" value="C:cytoplasm"/>
    <property type="evidence" value="ECO:0007669"/>
    <property type="project" value="UniProtKB-SubCell"/>
</dbReference>
<comment type="function">
    <text evidence="9 10">Catalyzes the ferrous insertion into protoporphyrin IX.</text>
</comment>
<dbReference type="Proteomes" id="UP001139293">
    <property type="component" value="Unassembled WGS sequence"/>
</dbReference>
<evidence type="ECO:0000256" key="4">
    <source>
        <dbReference type="ARBA" id="ARBA00023004"/>
    </source>
</evidence>
<evidence type="ECO:0000256" key="9">
    <source>
        <dbReference type="HAMAP-Rule" id="MF_00323"/>
    </source>
</evidence>
<dbReference type="RefSeq" id="WP_248950915.1">
    <property type="nucleotide sequence ID" value="NZ_JAKILB010000009.1"/>
</dbReference>
<evidence type="ECO:0000256" key="8">
    <source>
        <dbReference type="ARBA" id="ARBA00024536"/>
    </source>
</evidence>
<dbReference type="GO" id="GO:0004325">
    <property type="term" value="F:ferrochelatase activity"/>
    <property type="evidence" value="ECO:0007669"/>
    <property type="project" value="UniProtKB-UniRule"/>
</dbReference>
<keyword evidence="6 9" id="KW-0456">Lyase</keyword>
<dbReference type="FunFam" id="3.40.50.1400:FF:000002">
    <property type="entry name" value="Ferrochelatase"/>
    <property type="match status" value="1"/>
</dbReference>
<dbReference type="PANTHER" id="PTHR11108:SF1">
    <property type="entry name" value="FERROCHELATASE, MITOCHONDRIAL"/>
    <property type="match status" value="1"/>
</dbReference>
<dbReference type="PROSITE" id="PS00534">
    <property type="entry name" value="FERROCHELATASE"/>
    <property type="match status" value="1"/>
</dbReference>
<evidence type="ECO:0000256" key="5">
    <source>
        <dbReference type="ARBA" id="ARBA00023133"/>
    </source>
</evidence>
<dbReference type="AlphaFoldDB" id="A0A9X1ZDS9"/>
<reference evidence="11" key="1">
    <citation type="submission" date="2022-01" db="EMBL/GenBank/DDBJ databases">
        <title>Whole genome-based taxonomy of the Shewanellaceae.</title>
        <authorList>
            <person name="Martin-Rodriguez A.J."/>
        </authorList>
    </citation>
    <scope>NUCLEOTIDE SEQUENCE</scope>
    <source>
        <strain evidence="11">KCTC 23973</strain>
    </source>
</reference>
<proteinExistence type="inferred from homology"/>
<comment type="caution">
    <text evidence="11">The sequence shown here is derived from an EMBL/GenBank/DDBJ whole genome shotgun (WGS) entry which is preliminary data.</text>
</comment>
<keyword evidence="12" id="KW-1185">Reference proteome</keyword>
<protein>
    <recommendedName>
        <fullName evidence="9 10">Ferrochelatase</fullName>
        <ecNumber evidence="9 10">4.98.1.1</ecNumber>
    </recommendedName>
    <alternativeName>
        <fullName evidence="9">Heme synthase</fullName>
    </alternativeName>
    <alternativeName>
        <fullName evidence="9">Protoheme ferro-lyase</fullName>
    </alternativeName>
</protein>
<evidence type="ECO:0000256" key="10">
    <source>
        <dbReference type="RuleBase" id="RU000607"/>
    </source>
</evidence>
<evidence type="ECO:0000256" key="7">
    <source>
        <dbReference type="ARBA" id="ARBA00023244"/>
    </source>
</evidence>
<dbReference type="InterPro" id="IPR033644">
    <property type="entry name" value="Ferrochelatase_C"/>
</dbReference>
<evidence type="ECO:0000313" key="11">
    <source>
        <dbReference type="EMBL" id="MCL1139823.1"/>
    </source>
</evidence>
<name>A0A9X1ZDS9_9GAMM</name>
<sequence>MSDLAPPFGVLLVNLGTPDSPTAPDVKKFLKQFLSDPRVVDLSPWIWKPILNGIILNTRPAKVAKLYQSIWWDEGSPLMVISQKQRDKLKVQLQQTLGQSIPVELGMSYGNPSLQSGLDSLKAQGAEKIFVLPLYAQYSCSTVAPVYDAIAELLKAERNIPELRFNKQYFDHADYIKALAESVKNHWQAKGQAQVLLMSFHGVPLRYITEGDPYQAQCQATAELLAEELGLTKEQWRICFQSQFGKEEWIGPATDGLLESLPKEGVKSVDIMCPAFSCDCLETLEEISQEGKEDFLSAGGERYEFIDCLNDSEPHIELLARIVEQQTKGWN</sequence>
<dbReference type="Pfam" id="PF00762">
    <property type="entry name" value="Ferrochelatase"/>
    <property type="match status" value="1"/>
</dbReference>
<keyword evidence="5 9" id="KW-0350">Heme biosynthesis</keyword>
<accession>A0A9X1ZDS9</accession>
<gene>
    <name evidence="9 11" type="primary">hemH</name>
    <name evidence="11" type="ORF">L2740_14845</name>
</gene>
<keyword evidence="2 9" id="KW-0963">Cytoplasm</keyword>
<keyword evidence="3 9" id="KW-0479">Metal-binding</keyword>
<dbReference type="InterPro" id="IPR001015">
    <property type="entry name" value="Ferrochelatase"/>
</dbReference>
<dbReference type="InterPro" id="IPR019772">
    <property type="entry name" value="Ferrochelatase_AS"/>
</dbReference>
<keyword evidence="7 9" id="KW-0627">Porphyrin biosynthesis</keyword>
<keyword evidence="4 9" id="KW-0408">Iron</keyword>
<evidence type="ECO:0000256" key="3">
    <source>
        <dbReference type="ARBA" id="ARBA00022723"/>
    </source>
</evidence>
<comment type="similarity">
    <text evidence="1 9 10">Belongs to the ferrochelatase family.</text>
</comment>
<dbReference type="NCBIfam" id="TIGR00109">
    <property type="entry name" value="hemH"/>
    <property type="match status" value="1"/>
</dbReference>
<comment type="catalytic activity">
    <reaction evidence="9 10">
        <text>heme b + 2 H(+) = protoporphyrin IX + Fe(2+)</text>
        <dbReference type="Rhea" id="RHEA:22584"/>
        <dbReference type="ChEBI" id="CHEBI:15378"/>
        <dbReference type="ChEBI" id="CHEBI:29033"/>
        <dbReference type="ChEBI" id="CHEBI:57306"/>
        <dbReference type="ChEBI" id="CHEBI:60344"/>
        <dbReference type="EC" id="4.98.1.1"/>
    </reaction>
</comment>
<comment type="subcellular location">
    <subcellularLocation>
        <location evidence="9 10">Cytoplasm</location>
    </subcellularLocation>
</comment>
<evidence type="ECO:0000313" key="12">
    <source>
        <dbReference type="Proteomes" id="UP001139293"/>
    </source>
</evidence>
<evidence type="ECO:0000256" key="1">
    <source>
        <dbReference type="ARBA" id="ARBA00007718"/>
    </source>
</evidence>
<dbReference type="PANTHER" id="PTHR11108">
    <property type="entry name" value="FERROCHELATASE"/>
    <property type="match status" value="1"/>
</dbReference>
<feature type="binding site" evidence="9">
    <location>
        <position position="282"/>
    </location>
    <ligand>
        <name>Fe(2+)</name>
        <dbReference type="ChEBI" id="CHEBI:29033"/>
    </ligand>
</feature>
<dbReference type="CDD" id="cd00419">
    <property type="entry name" value="Ferrochelatase_C"/>
    <property type="match status" value="1"/>
</dbReference>
<comment type="catalytic activity">
    <reaction evidence="8">
        <text>Fe-coproporphyrin III + 2 H(+) = coproporphyrin III + Fe(2+)</text>
        <dbReference type="Rhea" id="RHEA:49572"/>
        <dbReference type="ChEBI" id="CHEBI:15378"/>
        <dbReference type="ChEBI" id="CHEBI:29033"/>
        <dbReference type="ChEBI" id="CHEBI:68438"/>
        <dbReference type="ChEBI" id="CHEBI:131725"/>
        <dbReference type="EC" id="4.99.1.9"/>
    </reaction>
    <physiologicalReaction direction="right-to-left" evidence="8">
        <dbReference type="Rhea" id="RHEA:49574"/>
    </physiologicalReaction>
</comment>
<dbReference type="EMBL" id="JAKILB010000009">
    <property type="protein sequence ID" value="MCL1139823.1"/>
    <property type="molecule type" value="Genomic_DNA"/>
</dbReference>
<dbReference type="Gene3D" id="3.40.50.1400">
    <property type="match status" value="2"/>
</dbReference>
<dbReference type="GO" id="GO:0006783">
    <property type="term" value="P:heme biosynthetic process"/>
    <property type="evidence" value="ECO:0007669"/>
    <property type="project" value="UniProtKB-UniRule"/>
</dbReference>
<evidence type="ECO:0000256" key="6">
    <source>
        <dbReference type="ARBA" id="ARBA00023239"/>
    </source>
</evidence>
<dbReference type="EC" id="4.98.1.1" evidence="9 10"/>
<dbReference type="InterPro" id="IPR033659">
    <property type="entry name" value="Ferrochelatase_N"/>
</dbReference>
<evidence type="ECO:0000256" key="2">
    <source>
        <dbReference type="ARBA" id="ARBA00022490"/>
    </source>
</evidence>
<comment type="pathway">
    <text evidence="9 10">Porphyrin-containing compound metabolism; protoheme biosynthesis; protoheme from protoporphyrin-IX: step 1/1.</text>
</comment>